<dbReference type="Gene3D" id="1.20.1280.50">
    <property type="match status" value="1"/>
</dbReference>
<name>A0AAN9UGY4_9PEZI</name>
<dbReference type="Proteomes" id="UP001320245">
    <property type="component" value="Unassembled WGS sequence"/>
</dbReference>
<evidence type="ECO:0000313" key="3">
    <source>
        <dbReference type="Proteomes" id="UP001320245"/>
    </source>
</evidence>
<reference evidence="2 3" key="1">
    <citation type="journal article" date="2023" name="PLoS ONE">
        <title>Cytospora paraplurivora sp. nov. isolated from orchards with fruit tree decline syndrome in Ontario, Canada.</title>
        <authorList>
            <person name="Ilyukhin E."/>
            <person name="Nguyen H.D.T."/>
            <person name="Castle A.J."/>
            <person name="Ellouze W."/>
        </authorList>
    </citation>
    <scope>NUCLEOTIDE SEQUENCE [LARGE SCALE GENOMIC DNA]</scope>
    <source>
        <strain evidence="2 3">FDS-564</strain>
    </source>
</reference>
<dbReference type="InterPro" id="IPR036047">
    <property type="entry name" value="F-box-like_dom_sf"/>
</dbReference>
<organism evidence="2 3">
    <name type="scientific">Cytospora paraplurivora</name>
    <dbReference type="NCBI Taxonomy" id="2898453"/>
    <lineage>
        <taxon>Eukaryota</taxon>
        <taxon>Fungi</taxon>
        <taxon>Dikarya</taxon>
        <taxon>Ascomycota</taxon>
        <taxon>Pezizomycotina</taxon>
        <taxon>Sordariomycetes</taxon>
        <taxon>Sordariomycetidae</taxon>
        <taxon>Diaporthales</taxon>
        <taxon>Cytosporaceae</taxon>
        <taxon>Cytospora</taxon>
    </lineage>
</organism>
<dbReference type="EMBL" id="JAJSPL020000003">
    <property type="protein sequence ID" value="KAK7748089.1"/>
    <property type="molecule type" value="Genomic_DNA"/>
</dbReference>
<dbReference type="PROSITE" id="PS50181">
    <property type="entry name" value="FBOX"/>
    <property type="match status" value="1"/>
</dbReference>
<keyword evidence="3" id="KW-1185">Reference proteome</keyword>
<evidence type="ECO:0000313" key="2">
    <source>
        <dbReference type="EMBL" id="KAK7748089.1"/>
    </source>
</evidence>
<evidence type="ECO:0000259" key="1">
    <source>
        <dbReference type="PROSITE" id="PS50181"/>
    </source>
</evidence>
<feature type="domain" description="F-box" evidence="1">
    <location>
        <begin position="47"/>
        <end position="95"/>
    </location>
</feature>
<dbReference type="Pfam" id="PF12937">
    <property type="entry name" value="F-box-like"/>
    <property type="match status" value="1"/>
</dbReference>
<accession>A0AAN9UGY4</accession>
<dbReference type="SUPFAM" id="SSF81383">
    <property type="entry name" value="F-box domain"/>
    <property type="match status" value="1"/>
</dbReference>
<dbReference type="CDD" id="cd09917">
    <property type="entry name" value="F-box_SF"/>
    <property type="match status" value="1"/>
</dbReference>
<proteinExistence type="predicted"/>
<gene>
    <name evidence="2" type="ORF">SLS53_001341</name>
</gene>
<sequence length="499" mass="57434">MASASRVLRFFDLASPTEREDILLGLIDRISLDEVEFLAKARHKSDIFGHDRMPLEIRFMIVQYLEITDICNCALLVCRKWTNLFMKSDAMAQDVLQTWFPCLYHRTMPVRDMLELFAQVIMKRYLQNTGRFQTRYARDFKTQTDDSVNLPASLEECVTQGRSVIITTKQGGLLLWTFLCGMVQIDTNSMPRNPEAYYGAPEGQPVPIRPLTTREVRRSGNFFHPEDSKVFFLATDDEGKLGCLRVYEFRNMLCSRVFTYNVAHIFEMPPYEAWVRTTVAAEKVDAHGTYALLGFQGKLDGIPQIIHVVFNTLSTSFSTLSFAPCPEFGAPNTLWNDTAIYFKEEQDELRAMQEEILTDASKHQRRHDRTINGYAGQTPTPRDIVRYQDLSREYPHATDFHDEWGLLYTCSFFKGADRRQLHGTSFSFSYDRLFCDDDFLIVVSYYGVYTVFAVDADRKMSKAWLQGLVDSQDKMDTRAWEFIPEGAGRTDSTIASVES</sequence>
<protein>
    <recommendedName>
        <fullName evidence="1">F-box domain-containing protein</fullName>
    </recommendedName>
</protein>
<dbReference type="InterPro" id="IPR001810">
    <property type="entry name" value="F-box_dom"/>
</dbReference>
<comment type="caution">
    <text evidence="2">The sequence shown here is derived from an EMBL/GenBank/DDBJ whole genome shotgun (WGS) entry which is preliminary data.</text>
</comment>
<dbReference type="AlphaFoldDB" id="A0AAN9UGY4"/>